<comment type="caution">
    <text evidence="8">The sequence shown here is derived from an EMBL/GenBank/DDBJ whole genome shotgun (WGS) entry which is preliminary data.</text>
</comment>
<organism evidence="8 9">
    <name type="scientific">Allacma fusca</name>
    <dbReference type="NCBI Taxonomy" id="39272"/>
    <lineage>
        <taxon>Eukaryota</taxon>
        <taxon>Metazoa</taxon>
        <taxon>Ecdysozoa</taxon>
        <taxon>Arthropoda</taxon>
        <taxon>Hexapoda</taxon>
        <taxon>Collembola</taxon>
        <taxon>Symphypleona</taxon>
        <taxon>Sminthuridae</taxon>
        <taxon>Allacma</taxon>
    </lineage>
</organism>
<feature type="chain" id="PRO_5035214213" description="acid phosphatase" evidence="7">
    <location>
        <begin position="25"/>
        <end position="154"/>
    </location>
</feature>
<evidence type="ECO:0000256" key="6">
    <source>
        <dbReference type="ARBA" id="ARBA00023180"/>
    </source>
</evidence>
<evidence type="ECO:0000313" key="8">
    <source>
        <dbReference type="EMBL" id="CAG7721664.1"/>
    </source>
</evidence>
<dbReference type="InterPro" id="IPR050645">
    <property type="entry name" value="Histidine_acid_phosphatase"/>
</dbReference>
<dbReference type="PANTHER" id="PTHR11567">
    <property type="entry name" value="ACID PHOSPHATASE-RELATED"/>
    <property type="match status" value="1"/>
</dbReference>
<comment type="catalytic activity">
    <reaction evidence="1">
        <text>a phosphate monoester + H2O = an alcohol + phosphate</text>
        <dbReference type="Rhea" id="RHEA:15017"/>
        <dbReference type="ChEBI" id="CHEBI:15377"/>
        <dbReference type="ChEBI" id="CHEBI:30879"/>
        <dbReference type="ChEBI" id="CHEBI:43474"/>
        <dbReference type="ChEBI" id="CHEBI:67140"/>
        <dbReference type="EC" id="3.1.3.2"/>
    </reaction>
</comment>
<keyword evidence="5" id="KW-1015">Disulfide bond</keyword>
<proteinExistence type="predicted"/>
<dbReference type="Proteomes" id="UP000708208">
    <property type="component" value="Unassembled WGS sequence"/>
</dbReference>
<keyword evidence="3 7" id="KW-0732">Signal</keyword>
<dbReference type="CDD" id="cd07061">
    <property type="entry name" value="HP_HAP_like"/>
    <property type="match status" value="1"/>
</dbReference>
<evidence type="ECO:0000256" key="7">
    <source>
        <dbReference type="SAM" id="SignalP"/>
    </source>
</evidence>
<dbReference type="PROSITE" id="PS00616">
    <property type="entry name" value="HIS_ACID_PHOSPHAT_1"/>
    <property type="match status" value="1"/>
</dbReference>
<evidence type="ECO:0000256" key="3">
    <source>
        <dbReference type="ARBA" id="ARBA00022729"/>
    </source>
</evidence>
<keyword evidence="4" id="KW-0378">Hydrolase</keyword>
<evidence type="ECO:0000256" key="2">
    <source>
        <dbReference type="ARBA" id="ARBA00012646"/>
    </source>
</evidence>
<reference evidence="8" key="1">
    <citation type="submission" date="2021-06" db="EMBL/GenBank/DDBJ databases">
        <authorList>
            <person name="Hodson N. C."/>
            <person name="Mongue J. A."/>
            <person name="Jaron S. K."/>
        </authorList>
    </citation>
    <scope>NUCLEOTIDE SEQUENCE</scope>
</reference>
<evidence type="ECO:0000313" key="9">
    <source>
        <dbReference type="Proteomes" id="UP000708208"/>
    </source>
</evidence>
<dbReference type="EC" id="3.1.3.2" evidence="2"/>
<sequence>MVRVSKLITVVLILKCVYPPPAFTAAQNLGTLIQAQVVHRHGDRNPTRTYPTDPYIDEATFWPDGYGELTELGREQLYNLGAFLRQRYDKLLQKHYNKFEITVTSSDKDRTIMSAQAALAGLYQPENGSKSWNPYINWQLVPIHTIPRSNDSVS</sequence>
<dbReference type="OrthoDB" id="5821688at2759"/>
<feature type="signal peptide" evidence="7">
    <location>
        <begin position="1"/>
        <end position="24"/>
    </location>
</feature>
<dbReference type="InterPro" id="IPR000560">
    <property type="entry name" value="His_Pase_clade-2"/>
</dbReference>
<evidence type="ECO:0000256" key="4">
    <source>
        <dbReference type="ARBA" id="ARBA00022801"/>
    </source>
</evidence>
<dbReference type="EMBL" id="CAJVCH010081466">
    <property type="protein sequence ID" value="CAG7721664.1"/>
    <property type="molecule type" value="Genomic_DNA"/>
</dbReference>
<accession>A0A8J2JTX6</accession>
<evidence type="ECO:0000256" key="1">
    <source>
        <dbReference type="ARBA" id="ARBA00000032"/>
    </source>
</evidence>
<protein>
    <recommendedName>
        <fullName evidence="2">acid phosphatase</fullName>
        <ecNumber evidence="2">3.1.3.2</ecNumber>
    </recommendedName>
</protein>
<dbReference type="PANTHER" id="PTHR11567:SF211">
    <property type="entry name" value="PROSTATIC ACID PHOSPHATASE"/>
    <property type="match status" value="1"/>
</dbReference>
<name>A0A8J2JTX6_9HEXA</name>
<dbReference type="AlphaFoldDB" id="A0A8J2JTX6"/>
<gene>
    <name evidence="8" type="ORF">AFUS01_LOCUS10861</name>
</gene>
<keyword evidence="6" id="KW-0325">Glycoprotein</keyword>
<dbReference type="Pfam" id="PF00328">
    <property type="entry name" value="His_Phos_2"/>
    <property type="match status" value="1"/>
</dbReference>
<keyword evidence="9" id="KW-1185">Reference proteome</keyword>
<dbReference type="GO" id="GO:0003993">
    <property type="term" value="F:acid phosphatase activity"/>
    <property type="evidence" value="ECO:0007669"/>
    <property type="project" value="UniProtKB-EC"/>
</dbReference>
<evidence type="ECO:0000256" key="5">
    <source>
        <dbReference type="ARBA" id="ARBA00023157"/>
    </source>
</evidence>
<feature type="non-terminal residue" evidence="8">
    <location>
        <position position="1"/>
    </location>
</feature>
<dbReference type="InterPro" id="IPR033379">
    <property type="entry name" value="Acid_Pase_AS"/>
</dbReference>